<protein>
    <submittedName>
        <fullName evidence="1">Uncharacterized protein</fullName>
    </submittedName>
</protein>
<sequence>MNLDDVIKVAAEYPFRNLNEEIELEDNLLNIAQLPQLLTIGGVKKVKWKYKAKIIGPDLSTIVTDGDKNTEELIIRTPLMKLSFPWSFNKIDDKSLEKLVEYLLPCKEGTSLFNISPWPRYVFNGNEIIELKEGEIGNGRKTKIENIRLEENQVTINTRFLNPQFFYINPFYIENDNKPLEKTYAMSVELTEAYSLVSNSIMDLRFDLGKIHAETNGKILISKTKTSTEAKLHRLLWEMINNVLELDCKPPFPISLYRIEPSSVVPLYIRFDDKTDRLEMIIENFSDRPVIATIYFSARISKILEPNDIVQGEYDRVKIPIRRWGITSLLLEIKKLPDLLLKRKAI</sequence>
<accession>A0AAX4L2L5</accession>
<proteinExistence type="predicted"/>
<dbReference type="AlphaFoldDB" id="A0AAX4L2L5"/>
<evidence type="ECO:0000313" key="1">
    <source>
        <dbReference type="EMBL" id="WWQ60606.1"/>
    </source>
</evidence>
<name>A0AAX4L2L5_9CREN</name>
<evidence type="ECO:0000313" key="2">
    <source>
        <dbReference type="Proteomes" id="UP001432202"/>
    </source>
</evidence>
<reference evidence="1 2" key="1">
    <citation type="submission" date="2024-02" db="EMBL/GenBank/DDBJ databases">
        <title>STSV induces naive adaptation in Sulfolobus.</title>
        <authorList>
            <person name="Xiang X."/>
            <person name="Song M."/>
        </authorList>
    </citation>
    <scope>NUCLEOTIDE SEQUENCE [LARGE SCALE GENOMIC DNA]</scope>
    <source>
        <strain evidence="1 2">RT2</strain>
    </source>
</reference>
<dbReference type="Proteomes" id="UP001432202">
    <property type="component" value="Chromosome"/>
</dbReference>
<dbReference type="EMBL" id="CP146016">
    <property type="protein sequence ID" value="WWQ60606.1"/>
    <property type="molecule type" value="Genomic_DNA"/>
</dbReference>
<keyword evidence="2" id="KW-1185">Reference proteome</keyword>
<gene>
    <name evidence="1" type="ORF">V6M85_00535</name>
</gene>
<dbReference type="RefSeq" id="WP_338601634.1">
    <property type="nucleotide sequence ID" value="NZ_CP146016.1"/>
</dbReference>
<dbReference type="GeneID" id="89335210"/>
<organism evidence="1 2">
    <name type="scientific">Sulfolobus tengchongensis</name>
    <dbReference type="NCBI Taxonomy" id="207809"/>
    <lineage>
        <taxon>Archaea</taxon>
        <taxon>Thermoproteota</taxon>
        <taxon>Thermoprotei</taxon>
        <taxon>Sulfolobales</taxon>
        <taxon>Sulfolobaceae</taxon>
        <taxon>Sulfolobus</taxon>
    </lineage>
</organism>